<dbReference type="PROSITE" id="PS01081">
    <property type="entry name" value="HTH_TETR_1"/>
    <property type="match status" value="1"/>
</dbReference>
<dbReference type="InterPro" id="IPR009057">
    <property type="entry name" value="Homeodomain-like_sf"/>
</dbReference>
<evidence type="ECO:0000313" key="5">
    <source>
        <dbReference type="Proteomes" id="UP000217103"/>
    </source>
</evidence>
<name>A0A1H1H959_9ACTN</name>
<evidence type="ECO:0000313" key="4">
    <source>
        <dbReference type="EMBL" id="SDR21987.1"/>
    </source>
</evidence>
<dbReference type="RefSeq" id="WP_093261211.1">
    <property type="nucleotide sequence ID" value="NZ_FNKK01000002.1"/>
</dbReference>
<dbReference type="InterPro" id="IPR023772">
    <property type="entry name" value="DNA-bd_HTH_TetR-type_CS"/>
</dbReference>
<dbReference type="STRING" id="35622.SAMN04489764_4178"/>
<accession>A0A1H1H959</accession>
<sequence>MSDERAERILDAAGELLVAWGYRRVTIEDVARRAGIGKGTVYLHFGSKELLFLTVIMREQARLVDRFLAAFEADPSRALPSEMARLTYLWVHEDPIIHVIVTGDPETLGALTRSGADHVGPLIKARWQTVGDYLEVLREHGVVRGDLDPEARLHAYAAVLTGFLTIDPYRTDDEMPLQARADALALTVKAAFETPDAAERVSRAVPRVLELYRNMRELLVKEVDRQKLT</sequence>
<dbReference type="Proteomes" id="UP000217103">
    <property type="component" value="Unassembled WGS sequence"/>
</dbReference>
<gene>
    <name evidence="4" type="ORF">SAMN04489764_4178</name>
</gene>
<keyword evidence="1 2" id="KW-0238">DNA-binding</keyword>
<dbReference type="GO" id="GO:0000976">
    <property type="term" value="F:transcription cis-regulatory region binding"/>
    <property type="evidence" value="ECO:0007669"/>
    <property type="project" value="TreeGrafter"/>
</dbReference>
<organism evidence="4 5">
    <name type="scientific">Thermostaphylospora chromogena</name>
    <dbReference type="NCBI Taxonomy" id="35622"/>
    <lineage>
        <taxon>Bacteria</taxon>
        <taxon>Bacillati</taxon>
        <taxon>Actinomycetota</taxon>
        <taxon>Actinomycetes</taxon>
        <taxon>Streptosporangiales</taxon>
        <taxon>Thermomonosporaceae</taxon>
        <taxon>Thermostaphylospora</taxon>
    </lineage>
</organism>
<dbReference type="PANTHER" id="PTHR30055">
    <property type="entry name" value="HTH-TYPE TRANSCRIPTIONAL REGULATOR RUTR"/>
    <property type="match status" value="1"/>
</dbReference>
<dbReference type="EMBL" id="FNKK01000002">
    <property type="protein sequence ID" value="SDR21987.1"/>
    <property type="molecule type" value="Genomic_DNA"/>
</dbReference>
<dbReference type="PANTHER" id="PTHR30055:SF226">
    <property type="entry name" value="HTH-TYPE TRANSCRIPTIONAL REGULATOR PKSA"/>
    <property type="match status" value="1"/>
</dbReference>
<dbReference type="PRINTS" id="PR00455">
    <property type="entry name" value="HTHTETR"/>
</dbReference>
<dbReference type="PROSITE" id="PS50977">
    <property type="entry name" value="HTH_TETR_2"/>
    <property type="match status" value="1"/>
</dbReference>
<evidence type="ECO:0000256" key="2">
    <source>
        <dbReference type="PROSITE-ProRule" id="PRU00335"/>
    </source>
</evidence>
<feature type="DNA-binding region" description="H-T-H motif" evidence="2">
    <location>
        <begin position="26"/>
        <end position="45"/>
    </location>
</feature>
<evidence type="ECO:0000259" key="3">
    <source>
        <dbReference type="PROSITE" id="PS50977"/>
    </source>
</evidence>
<dbReference type="AlphaFoldDB" id="A0A1H1H959"/>
<evidence type="ECO:0000256" key="1">
    <source>
        <dbReference type="ARBA" id="ARBA00023125"/>
    </source>
</evidence>
<feature type="domain" description="HTH tetR-type" evidence="3">
    <location>
        <begin position="3"/>
        <end position="63"/>
    </location>
</feature>
<dbReference type="InterPro" id="IPR001647">
    <property type="entry name" value="HTH_TetR"/>
</dbReference>
<protein>
    <submittedName>
        <fullName evidence="4">DNA-binding transcriptional regulator, AcrR family</fullName>
    </submittedName>
</protein>
<keyword evidence="5" id="KW-1185">Reference proteome</keyword>
<dbReference type="OrthoDB" id="3682047at2"/>
<reference evidence="4 5" key="1">
    <citation type="submission" date="2016-10" db="EMBL/GenBank/DDBJ databases">
        <authorList>
            <person name="de Groot N.N."/>
        </authorList>
    </citation>
    <scope>NUCLEOTIDE SEQUENCE [LARGE SCALE GENOMIC DNA]</scope>
    <source>
        <strain evidence="4 5">DSM 43794</strain>
    </source>
</reference>
<dbReference type="Pfam" id="PF00440">
    <property type="entry name" value="TetR_N"/>
    <property type="match status" value="1"/>
</dbReference>
<dbReference type="GO" id="GO:0003700">
    <property type="term" value="F:DNA-binding transcription factor activity"/>
    <property type="evidence" value="ECO:0007669"/>
    <property type="project" value="TreeGrafter"/>
</dbReference>
<dbReference type="Gene3D" id="1.10.357.10">
    <property type="entry name" value="Tetracycline Repressor, domain 2"/>
    <property type="match status" value="1"/>
</dbReference>
<proteinExistence type="predicted"/>
<dbReference type="SUPFAM" id="SSF46689">
    <property type="entry name" value="Homeodomain-like"/>
    <property type="match status" value="1"/>
</dbReference>
<dbReference type="InterPro" id="IPR050109">
    <property type="entry name" value="HTH-type_TetR-like_transc_reg"/>
</dbReference>